<organism evidence="2 3">
    <name type="scientific">Extremus antarcticus</name>
    <dbReference type="NCBI Taxonomy" id="702011"/>
    <lineage>
        <taxon>Eukaryota</taxon>
        <taxon>Fungi</taxon>
        <taxon>Dikarya</taxon>
        <taxon>Ascomycota</taxon>
        <taxon>Pezizomycotina</taxon>
        <taxon>Dothideomycetes</taxon>
        <taxon>Dothideomycetidae</taxon>
        <taxon>Mycosphaerellales</taxon>
        <taxon>Extremaceae</taxon>
        <taxon>Extremus</taxon>
    </lineage>
</organism>
<evidence type="ECO:0000256" key="1">
    <source>
        <dbReference type="SAM" id="MobiDB-lite"/>
    </source>
</evidence>
<protein>
    <submittedName>
        <fullName evidence="2">Uncharacterized protein</fullName>
    </submittedName>
</protein>
<accession>A0AAJ0DGU2</accession>
<name>A0AAJ0DGU2_9PEZI</name>
<gene>
    <name evidence="2" type="ORF">LTR09_005113</name>
</gene>
<proteinExistence type="predicted"/>
<dbReference type="Proteomes" id="UP001271007">
    <property type="component" value="Unassembled WGS sequence"/>
</dbReference>
<sequence length="188" mass="19635">MPPKVKTNWDAAMHEKLLIAITTTTPFNKRDEATASKLSELLGKAGPTADGIYQHLNALKKANGGGGSAAGSPAKAAGTPKTPRTPKPTKGAITPNSVNKRKADAMSEGDDDTEAEAADVKPRATYDRKSKSATPGRYSAALAALDSEDDGDEEEATPRVDSAAEGDKRARYAGADDSDVSDFSKMVQ</sequence>
<dbReference type="EMBL" id="JAWDJX010000014">
    <property type="protein sequence ID" value="KAK3053833.1"/>
    <property type="molecule type" value="Genomic_DNA"/>
</dbReference>
<keyword evidence="3" id="KW-1185">Reference proteome</keyword>
<feature type="compositionally biased region" description="Acidic residues" evidence="1">
    <location>
        <begin position="146"/>
        <end position="155"/>
    </location>
</feature>
<comment type="caution">
    <text evidence="2">The sequence shown here is derived from an EMBL/GenBank/DDBJ whole genome shotgun (WGS) entry which is preliminary data.</text>
</comment>
<feature type="region of interest" description="Disordered" evidence="1">
    <location>
        <begin position="60"/>
        <end position="188"/>
    </location>
</feature>
<dbReference type="AlphaFoldDB" id="A0AAJ0DGU2"/>
<reference evidence="2" key="1">
    <citation type="submission" date="2023-04" db="EMBL/GenBank/DDBJ databases">
        <title>Black Yeasts Isolated from many extreme environments.</title>
        <authorList>
            <person name="Coleine C."/>
            <person name="Stajich J.E."/>
            <person name="Selbmann L."/>
        </authorList>
    </citation>
    <scope>NUCLEOTIDE SEQUENCE</scope>
    <source>
        <strain evidence="2">CCFEE 5312</strain>
    </source>
</reference>
<evidence type="ECO:0000313" key="2">
    <source>
        <dbReference type="EMBL" id="KAK3053833.1"/>
    </source>
</evidence>
<evidence type="ECO:0000313" key="3">
    <source>
        <dbReference type="Proteomes" id="UP001271007"/>
    </source>
</evidence>
<feature type="compositionally biased region" description="Low complexity" evidence="1">
    <location>
        <begin position="70"/>
        <end position="92"/>
    </location>
</feature>
<feature type="compositionally biased region" description="Acidic residues" evidence="1">
    <location>
        <begin position="107"/>
        <end position="117"/>
    </location>
</feature>
<feature type="compositionally biased region" description="Basic and acidic residues" evidence="1">
    <location>
        <begin position="118"/>
        <end position="130"/>
    </location>
</feature>